<keyword evidence="2" id="KW-0689">Ribosomal protein</keyword>
<keyword evidence="3" id="KW-1185">Reference proteome</keyword>
<name>A0ABT4HBC3_MYCIR</name>
<dbReference type="GO" id="GO:0005840">
    <property type="term" value="C:ribosome"/>
    <property type="evidence" value="ECO:0007669"/>
    <property type="project" value="UniProtKB-KW"/>
</dbReference>
<evidence type="ECO:0000313" key="3">
    <source>
        <dbReference type="Proteomes" id="UP001084650"/>
    </source>
</evidence>
<dbReference type="RefSeq" id="WP_024446117.1">
    <property type="nucleotide sequence ID" value="NZ_JAPQYE010000002.1"/>
</dbReference>
<evidence type="ECO:0000313" key="2">
    <source>
        <dbReference type="EMBL" id="MCZ0727495.1"/>
    </source>
</evidence>
<sequence length="96" mass="10156">MGLFGRSDDGIDDGGLRRRVEELERRVAALEWALRGAGPRTEAAAVQVPSAAGPPISPEVVQLALAGKKIEAIKVLREQTGLGLKESKDIVDTLAP</sequence>
<protein>
    <submittedName>
        <fullName evidence="2">Ribosomal protein L7/L12</fullName>
    </submittedName>
</protein>
<organism evidence="2 3">
    <name type="scientific">Mycolicibacterium iranicum</name>
    <name type="common">Mycobacterium iranicum</name>
    <dbReference type="NCBI Taxonomy" id="912594"/>
    <lineage>
        <taxon>Bacteria</taxon>
        <taxon>Bacillati</taxon>
        <taxon>Actinomycetota</taxon>
        <taxon>Actinomycetes</taxon>
        <taxon>Mycobacteriales</taxon>
        <taxon>Mycobacteriaceae</taxon>
        <taxon>Mycolicibacterium</taxon>
    </lineage>
</organism>
<evidence type="ECO:0000259" key="1">
    <source>
        <dbReference type="Pfam" id="PF00542"/>
    </source>
</evidence>
<gene>
    <name evidence="2" type="ORF">OY187_05515</name>
</gene>
<feature type="domain" description="Large ribosomal subunit protein bL12 C-terminal" evidence="1">
    <location>
        <begin position="65"/>
        <end position="94"/>
    </location>
</feature>
<dbReference type="Gene3D" id="3.30.1390.10">
    <property type="match status" value="1"/>
</dbReference>
<dbReference type="InterPro" id="IPR013823">
    <property type="entry name" value="Ribosomal_bL12_C"/>
</dbReference>
<dbReference type="EMBL" id="JAPQYE010000002">
    <property type="protein sequence ID" value="MCZ0727495.1"/>
    <property type="molecule type" value="Genomic_DNA"/>
</dbReference>
<dbReference type="Pfam" id="PF00542">
    <property type="entry name" value="Ribosomal_L12"/>
    <property type="match status" value="1"/>
</dbReference>
<reference evidence="2" key="1">
    <citation type="submission" date="2022-12" db="EMBL/GenBank/DDBJ databases">
        <title>Whole genome sequence of Mycolicibacterium iranicum strain SBH312.</title>
        <authorList>
            <person name="Jani J."/>
            <person name="Arifin Mustapha Z."/>
            <person name="Ahmed K."/>
            <person name="Kai Ling C."/>
        </authorList>
    </citation>
    <scope>NUCLEOTIDE SEQUENCE</scope>
    <source>
        <strain evidence="2">SBH312</strain>
    </source>
</reference>
<keyword evidence="2" id="KW-0687">Ribonucleoprotein</keyword>
<dbReference type="SUPFAM" id="SSF54736">
    <property type="entry name" value="ClpS-like"/>
    <property type="match status" value="1"/>
</dbReference>
<dbReference type="Proteomes" id="UP001084650">
    <property type="component" value="Unassembled WGS sequence"/>
</dbReference>
<comment type="caution">
    <text evidence="2">The sequence shown here is derived from an EMBL/GenBank/DDBJ whole genome shotgun (WGS) entry which is preliminary data.</text>
</comment>
<dbReference type="InterPro" id="IPR014719">
    <property type="entry name" value="Ribosomal_bL12_C/ClpS-like"/>
</dbReference>
<accession>A0ABT4HBC3</accession>
<proteinExistence type="predicted"/>